<evidence type="ECO:0000313" key="3">
    <source>
        <dbReference type="Proteomes" id="UP000799302"/>
    </source>
</evidence>
<gene>
    <name evidence="2" type="ORF">BT63DRAFT_67125</name>
</gene>
<dbReference type="Pfam" id="PF06985">
    <property type="entry name" value="HET"/>
    <property type="match status" value="1"/>
</dbReference>
<keyword evidence="3" id="KW-1185">Reference proteome</keyword>
<dbReference type="PANTHER" id="PTHR33112">
    <property type="entry name" value="DOMAIN PROTEIN, PUTATIVE-RELATED"/>
    <property type="match status" value="1"/>
</dbReference>
<dbReference type="PANTHER" id="PTHR33112:SF1">
    <property type="entry name" value="HETEROKARYON INCOMPATIBILITY DOMAIN-CONTAINING PROTEIN"/>
    <property type="match status" value="1"/>
</dbReference>
<evidence type="ECO:0000313" key="2">
    <source>
        <dbReference type="EMBL" id="KAF2665496.1"/>
    </source>
</evidence>
<sequence>MNTSTGTACSPSSSETDWNHNLLLTRSGSDIRTLPSIEEPESCLTCNTFRQALERPKRKDSLEFDNYEALATVTLGQLEGGVGCPQCQQIVRYFQSNGVHKYNSECVLSLMSFGNDAFRLHCQDAIDFDNDVLLLSHSRSLNDESPYDPEFTKEDLVERREETPEQYFVTPDRFEISVAQLRQWISYCNGKHQGACLRPGPSTTSHPRLAIDVFSSCLETIATPIQYVALSYVWGSNQNSAGVFETDLQSLEALQIPGAFERSWTKVPATVKDAILLTKALGIRYLWVDRFCIIQNDKKRKDEDIGSMDAIYSQAYFTIIAANGRDAEHGLRGIPNSSSGTRDFEPIFRYGKQDYGCVTVPSERSSTWHSRGWTFQERALSRRSLVFYDQTVKWECLKGSFHEHLGSIHTAIDIPVDSHDESARHRVSAQLWPDMQQYRNYCNSYSKRQLTKQEDAERAFGAIITTCSSSFPGGILYGLPEFVFDIALAWSHVKVDGRRKEFPSWSWLGWKGQIDMEEWTVHHSASGRILHRRMVQWKKQNENMRNEDFANIDNTYHKWEQWATNTTDDPPEGWERRLIKKEPHYYKVAIDESSNRKERLLFGNPVPLVSSRAPRRLSQSPWSLYIFAAVDTAKFVLKQPARRGLFKSHDDECVEVMVHDLHDSWAGTLKTNIPSAHYEAGKECLLIAIHHGSIPWITASRSAYPEVAQFQVEPDTEFYKDRYEYVQVLWIKLENGVAYRHGAGRIWANSWYQQTIERMDIKLG</sequence>
<dbReference type="OrthoDB" id="5428863at2759"/>
<accession>A0A6A6U1H9</accession>
<name>A0A6A6U1H9_9PEZI</name>
<protein>
    <submittedName>
        <fullName evidence="2">HET-domain-containing protein</fullName>
    </submittedName>
</protein>
<dbReference type="EMBL" id="MU004240">
    <property type="protein sequence ID" value="KAF2665496.1"/>
    <property type="molecule type" value="Genomic_DNA"/>
</dbReference>
<proteinExistence type="predicted"/>
<reference evidence="2" key="1">
    <citation type="journal article" date="2020" name="Stud. Mycol.">
        <title>101 Dothideomycetes genomes: a test case for predicting lifestyles and emergence of pathogens.</title>
        <authorList>
            <person name="Haridas S."/>
            <person name="Albert R."/>
            <person name="Binder M."/>
            <person name="Bloem J."/>
            <person name="Labutti K."/>
            <person name="Salamov A."/>
            <person name="Andreopoulos B."/>
            <person name="Baker S."/>
            <person name="Barry K."/>
            <person name="Bills G."/>
            <person name="Bluhm B."/>
            <person name="Cannon C."/>
            <person name="Castanera R."/>
            <person name="Culley D."/>
            <person name="Daum C."/>
            <person name="Ezra D."/>
            <person name="Gonzalez J."/>
            <person name="Henrissat B."/>
            <person name="Kuo A."/>
            <person name="Liang C."/>
            <person name="Lipzen A."/>
            <person name="Lutzoni F."/>
            <person name="Magnuson J."/>
            <person name="Mondo S."/>
            <person name="Nolan M."/>
            <person name="Ohm R."/>
            <person name="Pangilinan J."/>
            <person name="Park H.-J."/>
            <person name="Ramirez L."/>
            <person name="Alfaro M."/>
            <person name="Sun H."/>
            <person name="Tritt A."/>
            <person name="Yoshinaga Y."/>
            <person name="Zwiers L.-H."/>
            <person name="Turgeon B."/>
            <person name="Goodwin S."/>
            <person name="Spatafora J."/>
            <person name="Crous P."/>
            <person name="Grigoriev I."/>
        </authorList>
    </citation>
    <scope>NUCLEOTIDE SEQUENCE</scope>
    <source>
        <strain evidence="2">CBS 115976</strain>
    </source>
</reference>
<feature type="domain" description="Heterokaryon incompatibility" evidence="1">
    <location>
        <begin position="227"/>
        <end position="377"/>
    </location>
</feature>
<evidence type="ECO:0000259" key="1">
    <source>
        <dbReference type="Pfam" id="PF06985"/>
    </source>
</evidence>
<dbReference type="InterPro" id="IPR010730">
    <property type="entry name" value="HET"/>
</dbReference>
<organism evidence="2 3">
    <name type="scientific">Microthyrium microscopicum</name>
    <dbReference type="NCBI Taxonomy" id="703497"/>
    <lineage>
        <taxon>Eukaryota</taxon>
        <taxon>Fungi</taxon>
        <taxon>Dikarya</taxon>
        <taxon>Ascomycota</taxon>
        <taxon>Pezizomycotina</taxon>
        <taxon>Dothideomycetes</taxon>
        <taxon>Dothideomycetes incertae sedis</taxon>
        <taxon>Microthyriales</taxon>
        <taxon>Microthyriaceae</taxon>
        <taxon>Microthyrium</taxon>
    </lineage>
</organism>
<dbReference type="AlphaFoldDB" id="A0A6A6U1H9"/>
<dbReference type="Proteomes" id="UP000799302">
    <property type="component" value="Unassembled WGS sequence"/>
</dbReference>